<dbReference type="PATRIC" id="fig|1069640.6.peg.1120"/>
<evidence type="ECO:0000313" key="1">
    <source>
        <dbReference type="EMBL" id="AKC95956.1"/>
    </source>
</evidence>
<dbReference type="AlphaFoldDB" id="A0A0E3ZC63"/>
<dbReference type="SUPFAM" id="SSF56784">
    <property type="entry name" value="HAD-like"/>
    <property type="match status" value="1"/>
</dbReference>
<dbReference type="Pfam" id="PF08282">
    <property type="entry name" value="Hydrolase_3"/>
    <property type="match status" value="1"/>
</dbReference>
<accession>A0A0E3ZC63</accession>
<dbReference type="SFLD" id="SFLDS00003">
    <property type="entry name" value="Haloacid_Dehalogenase"/>
    <property type="match status" value="1"/>
</dbReference>
<dbReference type="Gene3D" id="3.40.50.1000">
    <property type="entry name" value="HAD superfamily/HAD-like"/>
    <property type="match status" value="1"/>
</dbReference>
<protein>
    <recommendedName>
        <fullName evidence="3">Haloacid dehalogenase</fullName>
    </recommendedName>
</protein>
<dbReference type="EMBL" id="CP011280">
    <property type="protein sequence ID" value="AKC95956.1"/>
    <property type="molecule type" value="Genomic_DNA"/>
</dbReference>
<gene>
    <name evidence="1" type="ORF">VC03_05645</name>
</gene>
<dbReference type="GO" id="GO:0016791">
    <property type="term" value="F:phosphatase activity"/>
    <property type="evidence" value="ECO:0007669"/>
    <property type="project" value="TreeGrafter"/>
</dbReference>
<name>A0A0E3ZC63_9FUSO</name>
<dbReference type="SFLD" id="SFLDG01140">
    <property type="entry name" value="C2.B:_Phosphomannomutase_and_P"/>
    <property type="match status" value="1"/>
</dbReference>
<dbReference type="HOGENOM" id="CLU_044146_3_1_0"/>
<dbReference type="Proteomes" id="UP000033103">
    <property type="component" value="Chromosome"/>
</dbReference>
<dbReference type="Gene3D" id="3.30.1240.10">
    <property type="match status" value="1"/>
</dbReference>
<dbReference type="GO" id="GO:0005829">
    <property type="term" value="C:cytosol"/>
    <property type="evidence" value="ECO:0007669"/>
    <property type="project" value="TreeGrafter"/>
</dbReference>
<dbReference type="PANTHER" id="PTHR10000">
    <property type="entry name" value="PHOSPHOSERINE PHOSPHATASE"/>
    <property type="match status" value="1"/>
</dbReference>
<dbReference type="RefSeq" id="WP_046329060.1">
    <property type="nucleotide sequence ID" value="NZ_CP011280.1"/>
</dbReference>
<keyword evidence="2" id="KW-1185">Reference proteome</keyword>
<dbReference type="OrthoDB" id="9790031at2"/>
<dbReference type="InterPro" id="IPR036412">
    <property type="entry name" value="HAD-like_sf"/>
</dbReference>
<evidence type="ECO:0008006" key="3">
    <source>
        <dbReference type="Google" id="ProtNLM"/>
    </source>
</evidence>
<sequence>MSIKLIAFDLDGTIFSNTVSEKVKLAFSELEKRKIKILPITGRSLHSTLDILDMAGIKNNKELSVLTTGALVQDLNTKDIKNKNFLKSLDFLKLKKYENSNIHISVYTTKFLYYTTLSEELLNDAYALKDPLRLITDTDFEGDICRINFMGKEEHLNEFKKLYVDELSKDYYVVSNIPTSLEILSKKSSKANGLKFVMDYYGFTKDEVLAIGDGNNDVSMFNVVTNSVAMGNASEYVKKHAKYITSSIENDGFYVILKELEII</sequence>
<organism evidence="1 2">
    <name type="scientific">Sneathia vaginalis</name>
    <dbReference type="NCBI Taxonomy" id="187101"/>
    <lineage>
        <taxon>Bacteria</taxon>
        <taxon>Fusobacteriati</taxon>
        <taxon>Fusobacteriota</taxon>
        <taxon>Fusobacteriia</taxon>
        <taxon>Fusobacteriales</taxon>
        <taxon>Leptotrichiaceae</taxon>
        <taxon>Sneathia</taxon>
    </lineage>
</organism>
<dbReference type="PROSITE" id="PS01229">
    <property type="entry name" value="COF_2"/>
    <property type="match status" value="1"/>
</dbReference>
<proteinExistence type="predicted"/>
<dbReference type="STRING" id="187101.VC03_05645"/>
<dbReference type="KEGG" id="sns:VC03_05645"/>
<reference evidence="1 2" key="1">
    <citation type="journal article" date="2012" name="BMC Genomics">
        <title>Genomic sequence analysis and characterization of Sneathia amnii sp. nov.</title>
        <authorList>
            <consortium name="Vaginal Microbiome Consortium (additional members)"/>
            <person name="Harwich M.D.Jr."/>
            <person name="Serrano M.G."/>
            <person name="Fettweis J.M."/>
            <person name="Alves J.M."/>
            <person name="Reimers M.A."/>
            <person name="Buck G.A."/>
            <person name="Jefferson K.K."/>
        </authorList>
    </citation>
    <scope>NUCLEOTIDE SEQUENCE [LARGE SCALE GENOMIC DNA]</scope>
    <source>
        <strain evidence="1 2">SN35</strain>
    </source>
</reference>
<dbReference type="InterPro" id="IPR006379">
    <property type="entry name" value="HAD-SF_hydro_IIB"/>
</dbReference>
<dbReference type="InterPro" id="IPR023214">
    <property type="entry name" value="HAD_sf"/>
</dbReference>
<dbReference type="PANTHER" id="PTHR10000:SF8">
    <property type="entry name" value="HAD SUPERFAMILY HYDROLASE-LIKE, TYPE 3"/>
    <property type="match status" value="1"/>
</dbReference>
<evidence type="ECO:0000313" key="2">
    <source>
        <dbReference type="Proteomes" id="UP000033103"/>
    </source>
</evidence>
<dbReference type="GO" id="GO:0000287">
    <property type="term" value="F:magnesium ion binding"/>
    <property type="evidence" value="ECO:0007669"/>
    <property type="project" value="TreeGrafter"/>
</dbReference>
<dbReference type="NCBIfam" id="TIGR01484">
    <property type="entry name" value="HAD-SF-IIB"/>
    <property type="match status" value="1"/>
</dbReference>